<gene>
    <name evidence="1" type="ORF">KSS97_00995</name>
</gene>
<reference evidence="1 2" key="1">
    <citation type="journal article" date="2021" name="Microorganisms">
        <title>The Ever-Expanding Pseudomonas Genus: Description of 43 New Species and Partition of the Pseudomonas putida Group.</title>
        <authorList>
            <person name="Girard L."/>
            <person name="Lood C."/>
            <person name="Hofte M."/>
            <person name="Vandamme P."/>
            <person name="Rokni-Zadeh H."/>
            <person name="van Noort V."/>
            <person name="Lavigne R."/>
            <person name="De Mot R."/>
        </authorList>
    </citation>
    <scope>NUCLEOTIDE SEQUENCE [LARGE SCALE GENOMIC DNA]</scope>
    <source>
        <strain evidence="1 2">SWRI17</strain>
    </source>
</reference>
<accession>A0ABX8QE08</accession>
<dbReference type="Proteomes" id="UP000824066">
    <property type="component" value="Chromosome"/>
</dbReference>
<keyword evidence="2" id="KW-1185">Reference proteome</keyword>
<protein>
    <recommendedName>
        <fullName evidence="3">TetR family transcriptional regulator</fullName>
    </recommendedName>
</protein>
<dbReference type="EMBL" id="CP077080">
    <property type="protein sequence ID" value="QXI53565.1"/>
    <property type="molecule type" value="Genomic_DNA"/>
</dbReference>
<evidence type="ECO:0000313" key="1">
    <source>
        <dbReference type="EMBL" id="QXI53565.1"/>
    </source>
</evidence>
<evidence type="ECO:0000313" key="2">
    <source>
        <dbReference type="Proteomes" id="UP000824066"/>
    </source>
</evidence>
<name>A0ABX8QE08_PSECO</name>
<dbReference type="RefSeq" id="WP_198796137.1">
    <property type="nucleotide sequence ID" value="NZ_CP077080.1"/>
</dbReference>
<sequence>MHILNQQFERIGESENSRFQNDGFHVEQANAAMIAGATWMTLSIWNGMMHLPAPESMRHPEYIYTLLLHTGID</sequence>
<proteinExistence type="predicted"/>
<organism evidence="1 2">
    <name type="scientific">Pseudomonas canavaninivorans</name>
    <dbReference type="NCBI Taxonomy" id="2842348"/>
    <lineage>
        <taxon>Bacteria</taxon>
        <taxon>Pseudomonadati</taxon>
        <taxon>Pseudomonadota</taxon>
        <taxon>Gammaproteobacteria</taxon>
        <taxon>Pseudomonadales</taxon>
        <taxon>Pseudomonadaceae</taxon>
        <taxon>Pseudomonas</taxon>
    </lineage>
</organism>
<evidence type="ECO:0008006" key="3">
    <source>
        <dbReference type="Google" id="ProtNLM"/>
    </source>
</evidence>